<dbReference type="EMBL" id="MN740178">
    <property type="protein sequence ID" value="QHT92121.1"/>
    <property type="molecule type" value="Genomic_DNA"/>
</dbReference>
<reference evidence="1" key="1">
    <citation type="journal article" date="2020" name="Nature">
        <title>Giant virus diversity and host interactions through global metagenomics.</title>
        <authorList>
            <person name="Schulz F."/>
            <person name="Roux S."/>
            <person name="Paez-Espino D."/>
            <person name="Jungbluth S."/>
            <person name="Walsh D.A."/>
            <person name="Denef V.J."/>
            <person name="McMahon K.D."/>
            <person name="Konstantinidis K.T."/>
            <person name="Eloe-Fadrosh E.A."/>
            <person name="Kyrpides N.C."/>
            <person name="Woyke T."/>
        </authorList>
    </citation>
    <scope>NUCLEOTIDE SEQUENCE</scope>
    <source>
        <strain evidence="1">GVMAG-M-3300023184-86</strain>
    </source>
</reference>
<proteinExistence type="predicted"/>
<accession>A0A6C0IFY1</accession>
<evidence type="ECO:0000313" key="1">
    <source>
        <dbReference type="EMBL" id="QHT92121.1"/>
    </source>
</evidence>
<organism evidence="1">
    <name type="scientific">viral metagenome</name>
    <dbReference type="NCBI Taxonomy" id="1070528"/>
    <lineage>
        <taxon>unclassified sequences</taxon>
        <taxon>metagenomes</taxon>
        <taxon>organismal metagenomes</taxon>
    </lineage>
</organism>
<protein>
    <submittedName>
        <fullName evidence="1">Uncharacterized protein</fullName>
    </submittedName>
</protein>
<dbReference type="AlphaFoldDB" id="A0A6C0IFY1"/>
<sequence length="136" mass="16090">MTEESFSPEYIKHMTEFTNSISNTKYIIEVTKFCGYSEFLFVFKNSSLLDLYKHVSHQFCCNDIKGLYIRNEQTKSKQRIPITEQITIRQFIMQIINSNDEIKDMLKPVYSLPSPVVYRIYFDDGHCFCHTTNDCL</sequence>
<name>A0A6C0IFY1_9ZZZZ</name>